<protein>
    <submittedName>
        <fullName evidence="8">ABC-2 family transporter protein</fullName>
    </submittedName>
</protein>
<dbReference type="EMBL" id="MZGT01000102">
    <property type="protein sequence ID" value="OPJ56717.1"/>
    <property type="molecule type" value="Genomic_DNA"/>
</dbReference>
<comment type="caution">
    <text evidence="8">The sequence shown here is derived from an EMBL/GenBank/DDBJ whole genome shotgun (WGS) entry which is preliminary data.</text>
</comment>
<dbReference type="OrthoDB" id="266913at2"/>
<feature type="transmembrane region" description="Helical" evidence="6">
    <location>
        <begin position="175"/>
        <end position="198"/>
    </location>
</feature>
<feature type="transmembrane region" description="Helical" evidence="6">
    <location>
        <begin position="283"/>
        <end position="304"/>
    </location>
</feature>
<feature type="transmembrane region" description="Helical" evidence="6">
    <location>
        <begin position="18"/>
        <end position="36"/>
    </location>
</feature>
<gene>
    <name evidence="8" type="ORF">CLCHR_44800</name>
</gene>
<keyword evidence="5 6" id="KW-0472">Membrane</keyword>
<name>A0A1V4IB10_9CLOT</name>
<comment type="subcellular location">
    <subcellularLocation>
        <location evidence="1">Cell membrane</location>
        <topology evidence="1">Multi-pass membrane protein</topology>
    </subcellularLocation>
</comment>
<keyword evidence="9" id="KW-1185">Reference proteome</keyword>
<feature type="transmembrane region" description="Helical" evidence="6">
    <location>
        <begin position="219"/>
        <end position="241"/>
    </location>
</feature>
<evidence type="ECO:0000256" key="5">
    <source>
        <dbReference type="ARBA" id="ARBA00023136"/>
    </source>
</evidence>
<dbReference type="RefSeq" id="WP_079442090.1">
    <property type="nucleotide sequence ID" value="NZ_MZGT01000102.1"/>
</dbReference>
<dbReference type="PANTHER" id="PTHR30294">
    <property type="entry name" value="MEMBRANE COMPONENT OF ABC TRANSPORTER YHHJ-RELATED"/>
    <property type="match status" value="1"/>
</dbReference>
<reference evidence="8 9" key="1">
    <citation type="submission" date="2017-03" db="EMBL/GenBank/DDBJ databases">
        <title>Genome sequence of Clostridium chromiireducens DSM 23318.</title>
        <authorList>
            <person name="Poehlein A."/>
            <person name="Daniel R."/>
        </authorList>
    </citation>
    <scope>NUCLEOTIDE SEQUENCE [LARGE SCALE GENOMIC DNA]</scope>
    <source>
        <strain evidence="8 9">DSM 23318</strain>
    </source>
</reference>
<dbReference type="InterPro" id="IPR051449">
    <property type="entry name" value="ABC-2_transporter_component"/>
</dbReference>
<keyword evidence="2" id="KW-1003">Cell membrane</keyword>
<proteinExistence type="predicted"/>
<dbReference type="GO" id="GO:0140359">
    <property type="term" value="F:ABC-type transporter activity"/>
    <property type="evidence" value="ECO:0007669"/>
    <property type="project" value="InterPro"/>
</dbReference>
<dbReference type="STRING" id="225345.CLCHR_44800"/>
<evidence type="ECO:0000256" key="4">
    <source>
        <dbReference type="ARBA" id="ARBA00022989"/>
    </source>
</evidence>
<evidence type="ECO:0000259" key="7">
    <source>
        <dbReference type="Pfam" id="PF12698"/>
    </source>
</evidence>
<keyword evidence="3 6" id="KW-0812">Transmembrane</keyword>
<keyword evidence="4 6" id="KW-1133">Transmembrane helix</keyword>
<dbReference type="AlphaFoldDB" id="A0A1V4IB10"/>
<evidence type="ECO:0000256" key="6">
    <source>
        <dbReference type="SAM" id="Phobius"/>
    </source>
</evidence>
<dbReference type="Pfam" id="PF12698">
    <property type="entry name" value="ABC2_membrane_3"/>
    <property type="match status" value="1"/>
</dbReference>
<sequence length="374" mass="41902">MIRIIINVAKILLKRKSFLITTFFLPIALIFAFTGIEDGNSSIKLAVINEDSGAFGREIEEKLSKLDGVSKVEVKSEDYVQDLVYHKYEMVIKIDKLFTDNIIKGEKGEISYQSISNNDTEAVIKSFLESEVAALAKISNNINVEDSGIDKVIKTYREARPEYEVLNSRDIKPSILSSLGIIFYLLFITASGSCRFILEDEKEGTKGRVLMGNISERQYYFSQCIVFFLFTAVPSIEYYAVCKILDYEFGFNNTIILLFLALLMSLLAITYSIMIASIVKNKSVFTIINSALTVPVFMLSGAFWDYGMMSKGLQKIGDALPPRWIFMAIEKLQAGNGFVSILPIIGGILVLSILFLLLSAFFTQNKIVLVKENG</sequence>
<dbReference type="Gene3D" id="3.40.1710.10">
    <property type="entry name" value="abc type-2 transporter like domain"/>
    <property type="match status" value="1"/>
</dbReference>
<dbReference type="GO" id="GO:0005886">
    <property type="term" value="C:plasma membrane"/>
    <property type="evidence" value="ECO:0007669"/>
    <property type="project" value="UniProtKB-SubCell"/>
</dbReference>
<evidence type="ECO:0000313" key="9">
    <source>
        <dbReference type="Proteomes" id="UP000191056"/>
    </source>
</evidence>
<evidence type="ECO:0000256" key="2">
    <source>
        <dbReference type="ARBA" id="ARBA00022475"/>
    </source>
</evidence>
<feature type="transmembrane region" description="Helical" evidence="6">
    <location>
        <begin position="253"/>
        <end position="276"/>
    </location>
</feature>
<dbReference type="InterPro" id="IPR013525">
    <property type="entry name" value="ABC2_TM"/>
</dbReference>
<feature type="domain" description="ABC-2 type transporter transmembrane" evidence="7">
    <location>
        <begin position="16"/>
        <end position="360"/>
    </location>
</feature>
<organism evidence="8 9">
    <name type="scientific">Clostridium chromiireducens</name>
    <dbReference type="NCBI Taxonomy" id="225345"/>
    <lineage>
        <taxon>Bacteria</taxon>
        <taxon>Bacillati</taxon>
        <taxon>Bacillota</taxon>
        <taxon>Clostridia</taxon>
        <taxon>Eubacteriales</taxon>
        <taxon>Clostridiaceae</taxon>
        <taxon>Clostridium</taxon>
    </lineage>
</organism>
<accession>A0A1V4IB10</accession>
<evidence type="ECO:0000256" key="1">
    <source>
        <dbReference type="ARBA" id="ARBA00004651"/>
    </source>
</evidence>
<dbReference type="PANTHER" id="PTHR30294:SF45">
    <property type="entry name" value="LINEARMYCIN RESISTANCE PERMEASE PROTEIN LNRN"/>
    <property type="match status" value="1"/>
</dbReference>
<evidence type="ECO:0000256" key="3">
    <source>
        <dbReference type="ARBA" id="ARBA00022692"/>
    </source>
</evidence>
<evidence type="ECO:0000313" key="8">
    <source>
        <dbReference type="EMBL" id="OPJ56717.1"/>
    </source>
</evidence>
<feature type="transmembrane region" description="Helical" evidence="6">
    <location>
        <begin position="341"/>
        <end position="362"/>
    </location>
</feature>
<dbReference type="Proteomes" id="UP000191056">
    <property type="component" value="Unassembled WGS sequence"/>
</dbReference>